<dbReference type="RefSeq" id="WP_038151441.1">
    <property type="nucleotide sequence ID" value="NZ_JRNT01000006.1"/>
</dbReference>
<dbReference type="InterPro" id="IPR003439">
    <property type="entry name" value="ABC_transporter-like_ATP-bd"/>
</dbReference>
<proteinExistence type="inferred from homology"/>
<dbReference type="SMART" id="SM00382">
    <property type="entry name" value="AAA"/>
    <property type="match status" value="1"/>
</dbReference>
<keyword evidence="3" id="KW-1003">Cell membrane</keyword>
<feature type="domain" description="ABC transporter" evidence="9">
    <location>
        <begin position="2"/>
        <end position="240"/>
    </location>
</feature>
<dbReference type="InterPro" id="IPR027417">
    <property type="entry name" value="P-loop_NTPase"/>
</dbReference>
<evidence type="ECO:0000313" key="11">
    <source>
        <dbReference type="Proteomes" id="UP000029628"/>
    </source>
</evidence>
<dbReference type="InterPro" id="IPR041701">
    <property type="entry name" value="MetN_ABC"/>
</dbReference>
<dbReference type="PANTHER" id="PTHR43166:SF30">
    <property type="entry name" value="METHIONINE IMPORT ATP-BINDING PROTEIN METN"/>
    <property type="match status" value="1"/>
</dbReference>
<dbReference type="FunFam" id="3.40.50.300:FF:000056">
    <property type="entry name" value="Cell division ATP-binding protein FtsE"/>
    <property type="match status" value="1"/>
</dbReference>
<dbReference type="PROSITE" id="PS50893">
    <property type="entry name" value="ABC_TRANSPORTER_2"/>
    <property type="match status" value="1"/>
</dbReference>
<dbReference type="GO" id="GO:0006865">
    <property type="term" value="P:amino acid transport"/>
    <property type="evidence" value="ECO:0007669"/>
    <property type="project" value="UniProtKB-KW"/>
</dbReference>
<keyword evidence="5 10" id="KW-0067">ATP-binding</keyword>
<dbReference type="Pfam" id="PF09383">
    <property type="entry name" value="NIL"/>
    <property type="match status" value="1"/>
</dbReference>
<dbReference type="InterPro" id="IPR003593">
    <property type="entry name" value="AAA+_ATPase"/>
</dbReference>
<evidence type="ECO:0000313" key="10">
    <source>
        <dbReference type="EMBL" id="KGF47867.1"/>
    </source>
</evidence>
<evidence type="ECO:0000256" key="5">
    <source>
        <dbReference type="ARBA" id="ARBA00022840"/>
    </source>
</evidence>
<evidence type="ECO:0000256" key="3">
    <source>
        <dbReference type="ARBA" id="ARBA00022475"/>
    </source>
</evidence>
<keyword evidence="11" id="KW-1185">Reference proteome</keyword>
<keyword evidence="6" id="KW-1278">Translocase</keyword>
<dbReference type="EMBL" id="JRNT01000006">
    <property type="protein sequence ID" value="KGF47867.1"/>
    <property type="molecule type" value="Genomic_DNA"/>
</dbReference>
<dbReference type="InterPro" id="IPR045865">
    <property type="entry name" value="ACT-like_dom_sf"/>
</dbReference>
<evidence type="ECO:0000256" key="1">
    <source>
        <dbReference type="ARBA" id="ARBA00005417"/>
    </source>
</evidence>
<dbReference type="Pfam" id="PF00005">
    <property type="entry name" value="ABC_tran"/>
    <property type="match status" value="1"/>
</dbReference>
<dbReference type="CDD" id="cd03258">
    <property type="entry name" value="ABC_MetN_methionine_transporter"/>
    <property type="match status" value="1"/>
</dbReference>
<protein>
    <submittedName>
        <fullName evidence="10">Methionine ABC transporter ATP-binding protein</fullName>
    </submittedName>
</protein>
<gene>
    <name evidence="10" type="ORF">HMPREF0872_01890</name>
</gene>
<comment type="similarity">
    <text evidence="1">Belongs to the ABC transporter superfamily.</text>
</comment>
<dbReference type="Gene3D" id="3.40.50.300">
    <property type="entry name" value="P-loop containing nucleotide triphosphate hydrolases"/>
    <property type="match status" value="1"/>
</dbReference>
<evidence type="ECO:0000256" key="2">
    <source>
        <dbReference type="ARBA" id="ARBA00022448"/>
    </source>
</evidence>
<comment type="caution">
    <text evidence="10">The sequence shown here is derived from an EMBL/GenBank/DDBJ whole genome shotgun (WGS) entry which is preliminary data.</text>
</comment>
<keyword evidence="8" id="KW-0472">Membrane</keyword>
<evidence type="ECO:0000256" key="8">
    <source>
        <dbReference type="ARBA" id="ARBA00023136"/>
    </source>
</evidence>
<evidence type="ECO:0000256" key="6">
    <source>
        <dbReference type="ARBA" id="ARBA00022967"/>
    </source>
</evidence>
<dbReference type="SUPFAM" id="SSF55021">
    <property type="entry name" value="ACT-like"/>
    <property type="match status" value="1"/>
</dbReference>
<dbReference type="InterPro" id="IPR018449">
    <property type="entry name" value="NIL_domain"/>
</dbReference>
<organism evidence="10 11">
    <name type="scientific">Veillonella montpellierensis DNF00314</name>
    <dbReference type="NCBI Taxonomy" id="1401067"/>
    <lineage>
        <taxon>Bacteria</taxon>
        <taxon>Bacillati</taxon>
        <taxon>Bacillota</taxon>
        <taxon>Negativicutes</taxon>
        <taxon>Veillonellales</taxon>
        <taxon>Veillonellaceae</taxon>
        <taxon>Veillonella</taxon>
    </lineage>
</organism>
<dbReference type="GO" id="GO:0005886">
    <property type="term" value="C:plasma membrane"/>
    <property type="evidence" value="ECO:0007669"/>
    <property type="project" value="UniProtKB-ARBA"/>
</dbReference>
<keyword evidence="2" id="KW-0813">Transport</keyword>
<dbReference type="InterPro" id="IPR050086">
    <property type="entry name" value="MetN_ABC_transporter-like"/>
</dbReference>
<evidence type="ECO:0000256" key="4">
    <source>
        <dbReference type="ARBA" id="ARBA00022741"/>
    </source>
</evidence>
<dbReference type="eggNOG" id="COG1135">
    <property type="taxonomic scope" value="Bacteria"/>
</dbReference>
<dbReference type="SMART" id="SM00930">
    <property type="entry name" value="NIL"/>
    <property type="match status" value="1"/>
</dbReference>
<dbReference type="InterPro" id="IPR017871">
    <property type="entry name" value="ABC_transporter-like_CS"/>
</dbReference>
<sequence>MIELQHISKIYDGAVRVEALKDINLSVKEGEIYGVIGQSGAGKSTLIRCINMLETPTSGSVIVDGVDLTKLSEKDLREQRKHIGMIFQHFNLLSSRTVYDNVAFPLELQGLSKSEIRERILPILDIVKLSDRLDNYPSQLSGGQKQRVGIARALASGPKVLLCDEATSALDPQTTQSILKLLKDINEKLKLTIVLITHEMQVIREICDRVAVIEGGTILEEGSSIDVFTNPQERTTQEFIGSAVNDNLPPEALAHLDLHDTWQDGTAPLVKLKFTGDQVDEPLVASLVRKFDLDVSILFGGVDYIQDKSFGRLILILNGDPNDAKRALAYIDELPIGSEVLGYVRANN</sequence>
<name>A0A096BYQ2_9FIRM</name>
<evidence type="ECO:0000259" key="9">
    <source>
        <dbReference type="PROSITE" id="PS50893"/>
    </source>
</evidence>
<dbReference type="Gene3D" id="3.30.70.260">
    <property type="match status" value="1"/>
</dbReference>
<evidence type="ECO:0000256" key="7">
    <source>
        <dbReference type="ARBA" id="ARBA00022970"/>
    </source>
</evidence>
<keyword evidence="7" id="KW-0029">Amino-acid transport</keyword>
<dbReference type="Proteomes" id="UP000029628">
    <property type="component" value="Unassembled WGS sequence"/>
</dbReference>
<dbReference type="SUPFAM" id="SSF52540">
    <property type="entry name" value="P-loop containing nucleoside triphosphate hydrolases"/>
    <property type="match status" value="1"/>
</dbReference>
<accession>A0A096BYQ2</accession>
<keyword evidence="4" id="KW-0547">Nucleotide-binding</keyword>
<dbReference type="GO" id="GO:0016887">
    <property type="term" value="F:ATP hydrolysis activity"/>
    <property type="evidence" value="ECO:0007669"/>
    <property type="project" value="InterPro"/>
</dbReference>
<reference evidence="10 11" key="1">
    <citation type="submission" date="2014-07" db="EMBL/GenBank/DDBJ databases">
        <authorList>
            <person name="McCorrison J."/>
            <person name="Sanka R."/>
            <person name="Torralba M."/>
            <person name="Gillis M."/>
            <person name="Haft D.H."/>
            <person name="Methe B."/>
            <person name="Sutton G."/>
            <person name="Nelson K.E."/>
        </authorList>
    </citation>
    <scope>NUCLEOTIDE SEQUENCE [LARGE SCALE GENOMIC DNA]</scope>
    <source>
        <strain evidence="10 11">DNF00314</strain>
    </source>
</reference>
<dbReference type="PROSITE" id="PS00211">
    <property type="entry name" value="ABC_TRANSPORTER_1"/>
    <property type="match status" value="1"/>
</dbReference>
<dbReference type="AlphaFoldDB" id="A0A096BYQ2"/>
<dbReference type="GO" id="GO:0005524">
    <property type="term" value="F:ATP binding"/>
    <property type="evidence" value="ECO:0007669"/>
    <property type="project" value="UniProtKB-KW"/>
</dbReference>
<dbReference type="PANTHER" id="PTHR43166">
    <property type="entry name" value="AMINO ACID IMPORT ATP-BINDING PROTEIN"/>
    <property type="match status" value="1"/>
</dbReference>